<evidence type="ECO:0000313" key="4">
    <source>
        <dbReference type="Proteomes" id="UP000320773"/>
    </source>
</evidence>
<comment type="caution">
    <text evidence="3">The sequence shown here is derived from an EMBL/GenBank/DDBJ whole genome shotgun (WGS) entry which is preliminary data.</text>
</comment>
<sequence>MKQKLSLLMLFVSTILLAQDKMATSIDATQKKIGAQFNITLKTTVDTGTVVVFPKDKKWGSFEVIRVYVTDTIQKDAQYELIKKYGLTQFDSGQYVIPKMKVLINNKPFWTDSLKVKVADVVVDTLKQKMFDIKPIASPESNNKNWWKWLLGLLLIGGIVAAVYYFIKKKQAQKLENVGYASPIEKAIGELKLLEKKGLWQKGEIKTHYSELTDIAREYIEEVMEIPAKESTTAELILALKKETKTKKLALSKETILGLEKVLKQADLVKFAKVLPDDDFITADQQRIENVIIAVHQSIPTETPSETDHLDNNIQKEKLQRKQKIKRIVISVLVAIMLLFATTIYFIATRGFDYVKDNVIGHPTKELLDGQWVYSEYGIGNVGLETPKVLQRMDISKLIPKEVLDITKDGSMFGYGSLLDSFYVLVTSTAYKQETEMDLKKAIEGTLQSWQAVGAQNIVQNQEDFQTKQGVQGVKATGTMEVMDPVSKQKQNTIFEIIVFKENGGFQQVVIVHKGGDMYGNQIANRIIESIEIKNTKS</sequence>
<name>A0A543G2F7_9FLAO</name>
<keyword evidence="1" id="KW-0812">Transmembrane</keyword>
<feature type="chain" id="PRO_5021862757" description="Oxygen tolerance protein BatD" evidence="2">
    <location>
        <begin position="19"/>
        <end position="538"/>
    </location>
</feature>
<feature type="signal peptide" evidence="2">
    <location>
        <begin position="1"/>
        <end position="18"/>
    </location>
</feature>
<keyword evidence="1" id="KW-0472">Membrane</keyword>
<gene>
    <name evidence="3" type="ORF">BC670_1161</name>
</gene>
<feature type="transmembrane region" description="Helical" evidence="1">
    <location>
        <begin position="146"/>
        <end position="167"/>
    </location>
</feature>
<protein>
    <recommendedName>
        <fullName evidence="5">Oxygen tolerance protein BatD</fullName>
    </recommendedName>
</protein>
<evidence type="ECO:0000256" key="2">
    <source>
        <dbReference type="SAM" id="SignalP"/>
    </source>
</evidence>
<evidence type="ECO:0000313" key="3">
    <source>
        <dbReference type="EMBL" id="TQM40283.1"/>
    </source>
</evidence>
<accession>A0A543G2F7</accession>
<dbReference type="RefSeq" id="WP_165766286.1">
    <property type="nucleotide sequence ID" value="NZ_VFPJ01000001.1"/>
</dbReference>
<dbReference type="AlphaFoldDB" id="A0A543G2F7"/>
<keyword evidence="2" id="KW-0732">Signal</keyword>
<reference evidence="3 4" key="1">
    <citation type="submission" date="2019-06" db="EMBL/GenBank/DDBJ databases">
        <title>Genomic Encyclopedia of Archaeal and Bacterial Type Strains, Phase II (KMG-II): from individual species to whole genera.</title>
        <authorList>
            <person name="Goeker M."/>
        </authorList>
    </citation>
    <scope>NUCLEOTIDE SEQUENCE [LARGE SCALE GENOMIC DNA]</scope>
    <source>
        <strain evidence="3 4">DSM 24789</strain>
    </source>
</reference>
<evidence type="ECO:0008006" key="5">
    <source>
        <dbReference type="Google" id="ProtNLM"/>
    </source>
</evidence>
<dbReference type="Proteomes" id="UP000320773">
    <property type="component" value="Unassembled WGS sequence"/>
</dbReference>
<keyword evidence="1" id="KW-1133">Transmembrane helix</keyword>
<evidence type="ECO:0000256" key="1">
    <source>
        <dbReference type="SAM" id="Phobius"/>
    </source>
</evidence>
<dbReference type="EMBL" id="VFPJ01000001">
    <property type="protein sequence ID" value="TQM40283.1"/>
    <property type="molecule type" value="Genomic_DNA"/>
</dbReference>
<proteinExistence type="predicted"/>
<feature type="transmembrane region" description="Helical" evidence="1">
    <location>
        <begin position="328"/>
        <end position="348"/>
    </location>
</feature>
<organism evidence="3 4">
    <name type="scientific">Flavobacterium branchiophilum</name>
    <dbReference type="NCBI Taxonomy" id="55197"/>
    <lineage>
        <taxon>Bacteria</taxon>
        <taxon>Pseudomonadati</taxon>
        <taxon>Bacteroidota</taxon>
        <taxon>Flavobacteriia</taxon>
        <taxon>Flavobacteriales</taxon>
        <taxon>Flavobacteriaceae</taxon>
        <taxon>Flavobacterium</taxon>
    </lineage>
</organism>